<proteinExistence type="predicted"/>
<keyword evidence="1" id="KW-0472">Membrane</keyword>
<dbReference type="RefSeq" id="WP_168661096.1">
    <property type="nucleotide sequence ID" value="NZ_CP051180.1"/>
</dbReference>
<dbReference type="KEGG" id="fes:HER31_13260"/>
<accession>A0A6H1UGQ1</accession>
<dbReference type="EMBL" id="CP051180">
    <property type="protein sequence ID" value="QIZ77780.1"/>
    <property type="molecule type" value="Genomic_DNA"/>
</dbReference>
<gene>
    <name evidence="2" type="ORF">HER31_13260</name>
</gene>
<protein>
    <submittedName>
        <fullName evidence="2">Uncharacterized protein</fullName>
    </submittedName>
</protein>
<evidence type="ECO:0000313" key="3">
    <source>
        <dbReference type="Proteomes" id="UP000501602"/>
    </source>
</evidence>
<dbReference type="AlphaFoldDB" id="A0A6H1UGQ1"/>
<evidence type="ECO:0000256" key="1">
    <source>
        <dbReference type="SAM" id="Phobius"/>
    </source>
</evidence>
<reference evidence="2 3" key="1">
    <citation type="submission" date="2020-04" db="EMBL/GenBank/DDBJ databases">
        <title>Ferrimonas sp. S7 isolated from sea water.</title>
        <authorList>
            <person name="Bae S.S."/>
            <person name="Baek K."/>
        </authorList>
    </citation>
    <scope>NUCLEOTIDE SEQUENCE [LARGE SCALE GENOMIC DNA]</scope>
    <source>
        <strain evidence="2 3">S7</strain>
    </source>
</reference>
<keyword evidence="3" id="KW-1185">Reference proteome</keyword>
<name>A0A6H1UGQ1_9GAMM</name>
<sequence>MAWLLIVLLAVLVAVVGIIDIWTLAFIDWKLSFLITVATVVVAIGLRHWRQRGGNSHHAD</sequence>
<feature type="transmembrane region" description="Helical" evidence="1">
    <location>
        <begin position="27"/>
        <end position="46"/>
    </location>
</feature>
<keyword evidence="1" id="KW-0812">Transmembrane</keyword>
<dbReference type="Proteomes" id="UP000501602">
    <property type="component" value="Chromosome"/>
</dbReference>
<organism evidence="2 3">
    <name type="scientific">Ferrimonas lipolytica</name>
    <dbReference type="NCBI Taxonomy" id="2724191"/>
    <lineage>
        <taxon>Bacteria</taxon>
        <taxon>Pseudomonadati</taxon>
        <taxon>Pseudomonadota</taxon>
        <taxon>Gammaproteobacteria</taxon>
        <taxon>Alteromonadales</taxon>
        <taxon>Ferrimonadaceae</taxon>
        <taxon>Ferrimonas</taxon>
    </lineage>
</organism>
<keyword evidence="1" id="KW-1133">Transmembrane helix</keyword>
<evidence type="ECO:0000313" key="2">
    <source>
        <dbReference type="EMBL" id="QIZ77780.1"/>
    </source>
</evidence>